<accession>A0ACC2HA48</accession>
<proteinExistence type="predicted"/>
<comment type="caution">
    <text evidence="1">The sequence shown here is derived from an EMBL/GenBank/DDBJ whole genome shotgun (WGS) entry which is preliminary data.</text>
</comment>
<sequence length="106" mass="11504">MLFVYLNSTMHVCVSATGLTAHTSSDNIKSHARTPTAAEHATLTFGCNLVGSYYGCKFPDSHEFHQGAMKHTSQASLSGRSADNPMFSQGFSISNINCSKMLSRLR</sequence>
<reference evidence="1" key="1">
    <citation type="submission" date="2021-05" db="EMBL/GenBank/DDBJ databases">
        <authorList>
            <person name="Pan Q."/>
            <person name="Jouanno E."/>
            <person name="Zahm M."/>
            <person name="Klopp C."/>
            <person name="Cabau C."/>
            <person name="Louis A."/>
            <person name="Berthelot C."/>
            <person name="Parey E."/>
            <person name="Roest Crollius H."/>
            <person name="Montfort J."/>
            <person name="Robinson-Rechavi M."/>
            <person name="Bouchez O."/>
            <person name="Lampietro C."/>
            <person name="Lopez Roques C."/>
            <person name="Donnadieu C."/>
            <person name="Postlethwait J."/>
            <person name="Bobe J."/>
            <person name="Dillon D."/>
            <person name="Chandos A."/>
            <person name="von Hippel F."/>
            <person name="Guiguen Y."/>
        </authorList>
    </citation>
    <scope>NUCLEOTIDE SEQUENCE</scope>
    <source>
        <strain evidence="1">YG-Jan2019</strain>
    </source>
</reference>
<gene>
    <name evidence="1" type="ORF">DPEC_G00046040</name>
</gene>
<protein>
    <submittedName>
        <fullName evidence="1">Uncharacterized protein</fullName>
    </submittedName>
</protein>
<keyword evidence="2" id="KW-1185">Reference proteome</keyword>
<organism evidence="1 2">
    <name type="scientific">Dallia pectoralis</name>
    <name type="common">Alaska blackfish</name>
    <dbReference type="NCBI Taxonomy" id="75939"/>
    <lineage>
        <taxon>Eukaryota</taxon>
        <taxon>Metazoa</taxon>
        <taxon>Chordata</taxon>
        <taxon>Craniata</taxon>
        <taxon>Vertebrata</taxon>
        <taxon>Euteleostomi</taxon>
        <taxon>Actinopterygii</taxon>
        <taxon>Neopterygii</taxon>
        <taxon>Teleostei</taxon>
        <taxon>Protacanthopterygii</taxon>
        <taxon>Esociformes</taxon>
        <taxon>Umbridae</taxon>
        <taxon>Dallia</taxon>
    </lineage>
</organism>
<dbReference type="EMBL" id="CM055731">
    <property type="protein sequence ID" value="KAJ8012742.1"/>
    <property type="molecule type" value="Genomic_DNA"/>
</dbReference>
<evidence type="ECO:0000313" key="2">
    <source>
        <dbReference type="Proteomes" id="UP001157502"/>
    </source>
</evidence>
<evidence type="ECO:0000313" key="1">
    <source>
        <dbReference type="EMBL" id="KAJ8012742.1"/>
    </source>
</evidence>
<name>A0ACC2HA48_DALPE</name>
<dbReference type="Proteomes" id="UP001157502">
    <property type="component" value="Chromosome 4"/>
</dbReference>